<accession>A0A382SVB6</accession>
<dbReference type="AlphaFoldDB" id="A0A382SVB6"/>
<reference evidence="1" key="1">
    <citation type="submission" date="2018-05" db="EMBL/GenBank/DDBJ databases">
        <authorList>
            <person name="Lanie J.A."/>
            <person name="Ng W.-L."/>
            <person name="Kazmierczak K.M."/>
            <person name="Andrzejewski T.M."/>
            <person name="Davidsen T.M."/>
            <person name="Wayne K.J."/>
            <person name="Tettelin H."/>
            <person name="Glass J.I."/>
            <person name="Rusch D."/>
            <person name="Podicherti R."/>
            <person name="Tsui H.-C.T."/>
            <person name="Winkler M.E."/>
        </authorList>
    </citation>
    <scope>NUCLEOTIDE SEQUENCE</scope>
</reference>
<evidence type="ECO:0008006" key="2">
    <source>
        <dbReference type="Google" id="ProtNLM"/>
    </source>
</evidence>
<sequence length="91" mass="9948">MDLENAEQVLEDVSVAVGLEEGPEGIRKILRFVCRFEPVPLHALARAVMIPVPVASAARRELEKRDICARKSGIILTQKGKILLQSIGISS</sequence>
<protein>
    <recommendedName>
        <fullName evidence="2">HTH marR-type domain-containing protein</fullName>
    </recommendedName>
</protein>
<proteinExistence type="predicted"/>
<dbReference type="InterPro" id="IPR036388">
    <property type="entry name" value="WH-like_DNA-bd_sf"/>
</dbReference>
<dbReference type="Gene3D" id="1.10.10.10">
    <property type="entry name" value="Winged helix-like DNA-binding domain superfamily/Winged helix DNA-binding domain"/>
    <property type="match status" value="1"/>
</dbReference>
<dbReference type="SUPFAM" id="SSF46785">
    <property type="entry name" value="Winged helix' DNA-binding domain"/>
    <property type="match status" value="1"/>
</dbReference>
<organism evidence="1">
    <name type="scientific">marine metagenome</name>
    <dbReference type="NCBI Taxonomy" id="408172"/>
    <lineage>
        <taxon>unclassified sequences</taxon>
        <taxon>metagenomes</taxon>
        <taxon>ecological metagenomes</taxon>
    </lineage>
</organism>
<evidence type="ECO:0000313" key="1">
    <source>
        <dbReference type="EMBL" id="SVD13854.1"/>
    </source>
</evidence>
<feature type="non-terminal residue" evidence="1">
    <location>
        <position position="91"/>
    </location>
</feature>
<dbReference type="EMBL" id="UINC01131878">
    <property type="protein sequence ID" value="SVD13854.1"/>
    <property type="molecule type" value="Genomic_DNA"/>
</dbReference>
<gene>
    <name evidence="1" type="ORF">METZ01_LOCUS366708</name>
</gene>
<name>A0A382SVB6_9ZZZZ</name>
<dbReference type="InterPro" id="IPR036390">
    <property type="entry name" value="WH_DNA-bd_sf"/>
</dbReference>